<dbReference type="Proteomes" id="UP000037712">
    <property type="component" value="Unassembled WGS sequence"/>
</dbReference>
<comment type="caution">
    <text evidence="2">The sequence shown here is derived from an EMBL/GenBank/DDBJ whole genome shotgun (WGS) entry which is preliminary data.</text>
</comment>
<evidence type="ECO:0000256" key="1">
    <source>
        <dbReference type="ARBA" id="ARBA00022679"/>
    </source>
</evidence>
<dbReference type="AlphaFoldDB" id="A0A0M8PFE3"/>
<evidence type="ECO:0000313" key="2">
    <source>
        <dbReference type="EMBL" id="KOS55246.1"/>
    </source>
</evidence>
<evidence type="ECO:0000313" key="3">
    <source>
        <dbReference type="Proteomes" id="UP000037712"/>
    </source>
</evidence>
<dbReference type="Gene3D" id="3.40.50.10540">
    <property type="entry name" value="Crotonobetainyl-coa:carnitine coa-transferase, domain 1"/>
    <property type="match status" value="1"/>
</dbReference>
<dbReference type="PANTHER" id="PTHR48207">
    <property type="entry name" value="SUCCINATE--HYDROXYMETHYLGLUTARATE COA-TRANSFERASE"/>
    <property type="match status" value="1"/>
</dbReference>
<dbReference type="InterPro" id="IPR044855">
    <property type="entry name" value="CoA-Trfase_III_dom3_sf"/>
</dbReference>
<sequence length="420" mass="45264">MTGLLEGIRVIESASLLNGDTLGMLLGDLGADVIKIESPQRGDYLRDFMGQITPHNSPAHLQVNRNKRSAAIDIRTDEGKELFWTLLDTADVFIDGNGAGAMDRAGVGYADQKARKPDIIYCAVTGFGVHGPYSEIPTHGMMMTALVGANPMARADDGTMRPIPPKGLGGTERGGEATTAVAVHAALQIAAALVAKSKRGTGCHIDVAGSDAVVAQALTSVIYALNDARITDRSSLPTIDGGEWTGAKYQFYETRDRKTLIFAAIEHKFWTAFCKAIDREDLIESSSTGLVDFGGDETVLRSELQRIFEGRDLASWVELAIAHRIPMGPSPRTVVEMADDPHVRSREILFEGKHPDAGPFTYVGSPAIVEGHQFEVRHPAPGLGQHTHEVLTEIGVAAERLDDLETRNIISRTDTSPTSD</sequence>
<reference evidence="2 3" key="1">
    <citation type="journal article" date="2015" name="Genome Announc.">
        <title>Draft Genome Sequence of Rhodococcus rhodochrous Strain KG-21, a Soil Isolate from Oil Fields of Krishna-Godavari Basin, India.</title>
        <authorList>
            <person name="Dawar C."/>
            <person name="Aggarwal R.K."/>
        </authorList>
    </citation>
    <scope>NUCLEOTIDE SEQUENCE [LARGE SCALE GENOMIC DNA]</scope>
    <source>
        <strain evidence="2 3">KG-21</strain>
    </source>
</reference>
<dbReference type="EMBL" id="AZYO01000042">
    <property type="protein sequence ID" value="KOS55246.1"/>
    <property type="molecule type" value="Genomic_DNA"/>
</dbReference>
<dbReference type="RefSeq" id="WP_054373476.1">
    <property type="nucleotide sequence ID" value="NZ_AZYO01000042.1"/>
</dbReference>
<reference evidence="3" key="2">
    <citation type="submission" date="2015-01" db="EMBL/GenBank/DDBJ databases">
        <title>Draft genome sequence of potential hydrocarbon metabolising strain of Rhodococcus rhodochrous.</title>
        <authorList>
            <person name="Aggarwal R.K."/>
            <person name="Dawar C."/>
        </authorList>
    </citation>
    <scope>NUCLEOTIDE SEQUENCE [LARGE SCALE GENOMIC DNA]</scope>
    <source>
        <strain evidence="3">KG-21</strain>
    </source>
</reference>
<dbReference type="Pfam" id="PF02515">
    <property type="entry name" value="CoA_transf_3"/>
    <property type="match status" value="1"/>
</dbReference>
<dbReference type="InterPro" id="IPR050483">
    <property type="entry name" value="CoA-transferase_III_domain"/>
</dbReference>
<name>A0A0M8PFE3_RHORH</name>
<dbReference type="PANTHER" id="PTHR48207:SF3">
    <property type="entry name" value="SUCCINATE--HYDROXYMETHYLGLUTARATE COA-TRANSFERASE"/>
    <property type="match status" value="1"/>
</dbReference>
<dbReference type="GO" id="GO:0008410">
    <property type="term" value="F:CoA-transferase activity"/>
    <property type="evidence" value="ECO:0007669"/>
    <property type="project" value="TreeGrafter"/>
</dbReference>
<proteinExistence type="predicted"/>
<accession>A0A0M8PFE3</accession>
<dbReference type="InterPro" id="IPR023606">
    <property type="entry name" value="CoA-Trfase_III_dom_1_sf"/>
</dbReference>
<gene>
    <name evidence="2" type="ORF">Z051_15780</name>
</gene>
<dbReference type="PATRIC" id="fig|1441923.3.peg.3458"/>
<dbReference type="Gene3D" id="3.30.1540.10">
    <property type="entry name" value="formyl-coa transferase, domain 3"/>
    <property type="match status" value="1"/>
</dbReference>
<organism evidence="2 3">
    <name type="scientific">Rhodococcus rhodochrous KG-21</name>
    <dbReference type="NCBI Taxonomy" id="1441923"/>
    <lineage>
        <taxon>Bacteria</taxon>
        <taxon>Bacillati</taxon>
        <taxon>Actinomycetota</taxon>
        <taxon>Actinomycetes</taxon>
        <taxon>Mycobacteriales</taxon>
        <taxon>Nocardiaceae</taxon>
        <taxon>Rhodococcus</taxon>
    </lineage>
</organism>
<dbReference type="SUPFAM" id="SSF89796">
    <property type="entry name" value="CoA-transferase family III (CaiB/BaiF)"/>
    <property type="match status" value="1"/>
</dbReference>
<dbReference type="InterPro" id="IPR003673">
    <property type="entry name" value="CoA-Trfase_fam_III"/>
</dbReference>
<protein>
    <submittedName>
        <fullName evidence="2">Formyl-CoA transferase</fullName>
    </submittedName>
</protein>
<keyword evidence="1 2" id="KW-0808">Transferase</keyword>